<evidence type="ECO:0000313" key="2">
    <source>
        <dbReference type="Proteomes" id="UP001433268"/>
    </source>
</evidence>
<protein>
    <submittedName>
        <fullName evidence="1">Uncharacterized protein</fullName>
    </submittedName>
</protein>
<proteinExistence type="predicted"/>
<comment type="caution">
    <text evidence="1">The sequence shown here is derived from an EMBL/GenBank/DDBJ whole genome shotgun (WGS) entry which is preliminary data.</text>
</comment>
<organism evidence="1 2">
    <name type="scientific">Apiospora hydei</name>
    <dbReference type="NCBI Taxonomy" id="1337664"/>
    <lineage>
        <taxon>Eukaryota</taxon>
        <taxon>Fungi</taxon>
        <taxon>Dikarya</taxon>
        <taxon>Ascomycota</taxon>
        <taxon>Pezizomycotina</taxon>
        <taxon>Sordariomycetes</taxon>
        <taxon>Xylariomycetidae</taxon>
        <taxon>Amphisphaeriales</taxon>
        <taxon>Apiosporaceae</taxon>
        <taxon>Apiospora</taxon>
    </lineage>
</organism>
<keyword evidence="2" id="KW-1185">Reference proteome</keyword>
<sequence>MGFNESELKLAKEILLWIQYSTKLPHNMGFDWLRVAVGHDWDPNEKDAFVAAAIAACNGLVEFSDRGGFGFTHLTVREYFEQKSLDASGQEVLIPDKATAMLELASRCVEHLLAIAPSELPLDHCSRSIYESGETMLSFHKSFEAYVTEHWVYFLSSIPRESVWTLDRSGGTMCVEAQHVAQLRATIGRFLRNPLAVGLWIENLYALNFSTERIVESITNLTYSGVTQSHSTDKTLAKQLAAIAKDLQLVERDWGAKLREKPYLIWSDVVIFSKLDILSKLDTSRFGTVSSLLPRGAKNNGYDIPPLCSISSTLSAARVTGVLTIIPPAEFVRFWHSTDPSQAYTQGESFCEGWVANYEVWAQDSKFRLASFKIPLPQKEILVLFRQSFRHEIQYCLTGSENPDVLGLGHEVTIGPKKYKTSFPLAIGHDCLTFAVPGVASRPVHLKTELDVCPNELLYDGTEPDHLASLSFSVCGDFILARNATDTVVLPLPEGMKSNTELVQHVRPGKRKRSIEELGPDPSLGSLVHLASDQHLPERTLSGAHLSIARANATTVSLIPGGNNVSLELSSQGPLGEKTRRQLVALPNNLDTKDKAITVKFPETPDEHLRIILDKIGTESYTLDEDRRFSHPTVIKKNVGFVEPMNTSAAPGFMGSFFLDFSIP</sequence>
<evidence type="ECO:0000313" key="1">
    <source>
        <dbReference type="EMBL" id="KAK8087900.1"/>
    </source>
</evidence>
<name>A0ABR1WXN5_9PEZI</name>
<accession>A0ABR1WXN5</accession>
<gene>
    <name evidence="1" type="ORF">PG997_002861</name>
</gene>
<dbReference type="RefSeq" id="XP_066670794.1">
    <property type="nucleotide sequence ID" value="XM_066807176.1"/>
</dbReference>
<reference evidence="1 2" key="1">
    <citation type="submission" date="2023-01" db="EMBL/GenBank/DDBJ databases">
        <title>Analysis of 21 Apiospora genomes using comparative genomics revels a genus with tremendous synthesis potential of carbohydrate active enzymes and secondary metabolites.</title>
        <authorList>
            <person name="Sorensen T."/>
        </authorList>
    </citation>
    <scope>NUCLEOTIDE SEQUENCE [LARGE SCALE GENOMIC DNA]</scope>
    <source>
        <strain evidence="1 2">CBS 114990</strain>
    </source>
</reference>
<dbReference type="GeneID" id="92040236"/>
<dbReference type="EMBL" id="JAQQWN010000004">
    <property type="protein sequence ID" value="KAK8087900.1"/>
    <property type="molecule type" value="Genomic_DNA"/>
</dbReference>
<dbReference type="Proteomes" id="UP001433268">
    <property type="component" value="Unassembled WGS sequence"/>
</dbReference>